<dbReference type="AlphaFoldDB" id="A0A1I9YEL4"/>
<evidence type="ECO:0000256" key="4">
    <source>
        <dbReference type="RuleBase" id="RU361277"/>
    </source>
</evidence>
<keyword evidence="1 4" id="KW-0479">Metal-binding</keyword>
<evidence type="ECO:0000256" key="2">
    <source>
        <dbReference type="ARBA" id="ARBA00022833"/>
    </source>
</evidence>
<keyword evidence="3" id="KW-0560">Oxidoreductase</keyword>
<dbReference type="RefSeq" id="WP_027197805.1">
    <property type="nucleotide sequence ID" value="NZ_CP017561.2"/>
</dbReference>
<evidence type="ECO:0000259" key="5">
    <source>
        <dbReference type="Pfam" id="PF00107"/>
    </source>
</evidence>
<sequence length="367" mass="39883">MTKKVLAAVKTDVETTEIREFDYPTVKPETGILRIEASGVGGSDPELYRKAGHVPVIMGHENVGTIEEVGEVAARRWGVKPGDRVALHEYLPCWHCEWCMKGDFRLCMEVDFFNVKDRLNTDRFGMSTANKAPHLWGGYAQYMHLPLNTVLHKIPQDMPATHATLAVPFGNGVQWACLDGGAGPGKVVLVWGPGQQGLGCVLAAKAAGSYTVILAGMTRDQSRLDLSLRLGADYAINVETQDLEAEVMRITRGRGVDVVVDTTGDPKGEIVKQSIALAAKGAYLSLNGLEQHVPIGEIKKRYLTVRAPRGRSYAAVELALRYVGSGRYPIDEVCSHTFGLSQVHDAILATAGRGIQGAIHVCVDPWK</sequence>
<evidence type="ECO:0000256" key="1">
    <source>
        <dbReference type="ARBA" id="ARBA00022723"/>
    </source>
</evidence>
<keyword evidence="8" id="KW-1185">Reference proteome</keyword>
<feature type="domain" description="Alcohol dehydrogenase-like C-terminal" evidence="5">
    <location>
        <begin position="197"/>
        <end position="295"/>
    </location>
</feature>
<dbReference type="PROSITE" id="PS00059">
    <property type="entry name" value="ADH_ZINC"/>
    <property type="match status" value="1"/>
</dbReference>
<dbReference type="InterPro" id="IPR050129">
    <property type="entry name" value="Zn_alcohol_dh"/>
</dbReference>
<evidence type="ECO:0000259" key="6">
    <source>
        <dbReference type="Pfam" id="PF08240"/>
    </source>
</evidence>
<dbReference type="OrthoDB" id="5484143at2"/>
<dbReference type="PANTHER" id="PTHR43401:SF2">
    <property type="entry name" value="L-THREONINE 3-DEHYDROGENASE"/>
    <property type="match status" value="1"/>
</dbReference>
<dbReference type="SUPFAM" id="SSF50129">
    <property type="entry name" value="GroES-like"/>
    <property type="match status" value="1"/>
</dbReference>
<organism evidence="7 8">
    <name type="scientific">Paraburkholderia sprentiae WSM5005</name>
    <dbReference type="NCBI Taxonomy" id="754502"/>
    <lineage>
        <taxon>Bacteria</taxon>
        <taxon>Pseudomonadati</taxon>
        <taxon>Pseudomonadota</taxon>
        <taxon>Betaproteobacteria</taxon>
        <taxon>Burkholderiales</taxon>
        <taxon>Burkholderiaceae</taxon>
        <taxon>Paraburkholderia</taxon>
    </lineage>
</organism>
<reference evidence="7" key="1">
    <citation type="submission" date="2016-09" db="EMBL/GenBank/DDBJ databases">
        <title>The Complete Genome of Burkholderia sprentiae wsm5005.</title>
        <authorList>
            <person name="De Meyer S."/>
            <person name="Wang P."/>
            <person name="Terpolilli J."/>
        </authorList>
    </citation>
    <scope>NUCLEOTIDE SEQUENCE [LARGE SCALE GENOMIC DNA]</scope>
    <source>
        <strain evidence="7">WSM5005</strain>
    </source>
</reference>
<accession>A0A1I9YEL4</accession>
<dbReference type="InterPro" id="IPR013154">
    <property type="entry name" value="ADH-like_N"/>
</dbReference>
<proteinExistence type="inferred from homology"/>
<reference evidence="7" key="2">
    <citation type="submission" date="2021-06" db="EMBL/GenBank/DDBJ databases">
        <authorList>
            <person name="Rogers T.H."/>
            <person name="Ramsay J.P."/>
            <person name="Wang P."/>
            <person name="Terpolilli J."/>
        </authorList>
    </citation>
    <scope>NUCLEOTIDE SEQUENCE [LARGE SCALE GENOMIC DNA]</scope>
    <source>
        <strain evidence="7">WSM5005</strain>
    </source>
</reference>
<dbReference type="Proteomes" id="UP000179860">
    <property type="component" value="Chromosome 1"/>
</dbReference>
<dbReference type="GO" id="GO:0008270">
    <property type="term" value="F:zinc ion binding"/>
    <property type="evidence" value="ECO:0007669"/>
    <property type="project" value="InterPro"/>
</dbReference>
<comment type="similarity">
    <text evidence="4">Belongs to the zinc-containing alcohol dehydrogenase family.</text>
</comment>
<name>A0A1I9YEL4_9BURK</name>
<dbReference type="InterPro" id="IPR036291">
    <property type="entry name" value="NAD(P)-bd_dom_sf"/>
</dbReference>
<evidence type="ECO:0000256" key="3">
    <source>
        <dbReference type="ARBA" id="ARBA00023002"/>
    </source>
</evidence>
<keyword evidence="2 4" id="KW-0862">Zinc</keyword>
<dbReference type="EMBL" id="CP017561">
    <property type="protein sequence ID" value="APA84747.1"/>
    <property type="molecule type" value="Genomic_DNA"/>
</dbReference>
<dbReference type="SUPFAM" id="SSF51735">
    <property type="entry name" value="NAD(P)-binding Rossmann-fold domains"/>
    <property type="match status" value="1"/>
</dbReference>
<dbReference type="PANTHER" id="PTHR43401">
    <property type="entry name" value="L-THREONINE 3-DEHYDROGENASE"/>
    <property type="match status" value="1"/>
</dbReference>
<dbReference type="Pfam" id="PF08240">
    <property type="entry name" value="ADH_N"/>
    <property type="match status" value="1"/>
</dbReference>
<dbReference type="Gene3D" id="3.40.50.720">
    <property type="entry name" value="NAD(P)-binding Rossmann-like Domain"/>
    <property type="match status" value="1"/>
</dbReference>
<protein>
    <submittedName>
        <fullName evidence="7">Zinc-binding dehydrogenase</fullName>
    </submittedName>
</protein>
<evidence type="ECO:0000313" key="8">
    <source>
        <dbReference type="Proteomes" id="UP000179860"/>
    </source>
</evidence>
<dbReference type="STRING" id="754502.BJG93_04600"/>
<dbReference type="Gene3D" id="3.90.180.10">
    <property type="entry name" value="Medium-chain alcohol dehydrogenases, catalytic domain"/>
    <property type="match status" value="1"/>
</dbReference>
<dbReference type="Pfam" id="PF00107">
    <property type="entry name" value="ADH_zinc_N"/>
    <property type="match status" value="1"/>
</dbReference>
<dbReference type="KEGG" id="pspw:BJG93_04600"/>
<dbReference type="GO" id="GO:0016491">
    <property type="term" value="F:oxidoreductase activity"/>
    <property type="evidence" value="ECO:0007669"/>
    <property type="project" value="UniProtKB-KW"/>
</dbReference>
<comment type="cofactor">
    <cofactor evidence="4">
        <name>Zn(2+)</name>
        <dbReference type="ChEBI" id="CHEBI:29105"/>
    </cofactor>
</comment>
<feature type="domain" description="Alcohol dehydrogenase-like N-terminal" evidence="6">
    <location>
        <begin position="32"/>
        <end position="155"/>
    </location>
</feature>
<dbReference type="InterPro" id="IPR002328">
    <property type="entry name" value="ADH_Zn_CS"/>
</dbReference>
<dbReference type="InterPro" id="IPR013149">
    <property type="entry name" value="ADH-like_C"/>
</dbReference>
<dbReference type="InterPro" id="IPR011032">
    <property type="entry name" value="GroES-like_sf"/>
</dbReference>
<evidence type="ECO:0000313" key="7">
    <source>
        <dbReference type="EMBL" id="APA84747.1"/>
    </source>
</evidence>
<gene>
    <name evidence="7" type="ORF">BJG93_04600</name>
</gene>